<organism evidence="1 2">
    <name type="scientific">Mycolicibacterium septicum</name>
    <dbReference type="NCBI Taxonomy" id="98668"/>
    <lineage>
        <taxon>Bacteria</taxon>
        <taxon>Bacillati</taxon>
        <taxon>Actinomycetota</taxon>
        <taxon>Actinomycetes</taxon>
        <taxon>Mycobacteriales</taxon>
        <taxon>Mycobacteriaceae</taxon>
        <taxon>Mycolicibacterium</taxon>
    </lineage>
</organism>
<evidence type="ECO:0000313" key="2">
    <source>
        <dbReference type="Proteomes" id="UP001635817"/>
    </source>
</evidence>
<dbReference type="RefSeq" id="WP_409548003.1">
    <property type="nucleotide sequence ID" value="NZ_JBKBDE010000001.1"/>
</dbReference>
<sequence>MPELRAFQYYLRTARPFGDDRVALTFGAALGDIAIDPRADWCRAAQHYLVLAAAVPERYAAAAEPLADGYQVPVHTFRRSKIGPTLRRILLTQRTDAI</sequence>
<gene>
    <name evidence="1" type="ORF">ACK4CP_00715</name>
</gene>
<name>A0ABW9LM02_9MYCO</name>
<proteinExistence type="predicted"/>
<comment type="caution">
    <text evidence="1">The sequence shown here is derived from an EMBL/GenBank/DDBJ whole genome shotgun (WGS) entry which is preliminary data.</text>
</comment>
<keyword evidence="2" id="KW-1185">Reference proteome</keyword>
<dbReference type="EMBL" id="JBKBDE010000001">
    <property type="protein sequence ID" value="MFN6548902.1"/>
    <property type="molecule type" value="Genomic_DNA"/>
</dbReference>
<reference evidence="1 2" key="1">
    <citation type="submission" date="2024-12" db="EMBL/GenBank/DDBJ databases">
        <title>The coexistence of Mycolicibacterium septicum and Mycolicibacterium nivoides in clinical samples.</title>
        <authorList>
            <person name="Wang C."/>
            <person name="Feng Y."/>
            <person name="Zong Z."/>
        </authorList>
    </citation>
    <scope>NUCLEOTIDE SEQUENCE [LARGE SCALE GENOMIC DNA]</scope>
    <source>
        <strain evidence="1 2">120310</strain>
    </source>
</reference>
<accession>A0ABW9LM02</accession>
<dbReference type="Proteomes" id="UP001635817">
    <property type="component" value="Unassembled WGS sequence"/>
</dbReference>
<protein>
    <submittedName>
        <fullName evidence="1">Uncharacterized protein</fullName>
    </submittedName>
</protein>
<evidence type="ECO:0000313" key="1">
    <source>
        <dbReference type="EMBL" id="MFN6548902.1"/>
    </source>
</evidence>